<gene>
    <name evidence="1" type="ORF">BDV95DRAFT_567553</name>
</gene>
<keyword evidence="2" id="KW-1185">Reference proteome</keyword>
<dbReference type="EMBL" id="JAADJZ010000007">
    <property type="protein sequence ID" value="KAF2873685.1"/>
    <property type="molecule type" value="Genomic_DNA"/>
</dbReference>
<organism evidence="1 2">
    <name type="scientific">Massariosphaeria phaeospora</name>
    <dbReference type="NCBI Taxonomy" id="100035"/>
    <lineage>
        <taxon>Eukaryota</taxon>
        <taxon>Fungi</taxon>
        <taxon>Dikarya</taxon>
        <taxon>Ascomycota</taxon>
        <taxon>Pezizomycotina</taxon>
        <taxon>Dothideomycetes</taxon>
        <taxon>Pleosporomycetidae</taxon>
        <taxon>Pleosporales</taxon>
        <taxon>Pleosporales incertae sedis</taxon>
        <taxon>Massariosphaeria</taxon>
    </lineage>
</organism>
<proteinExistence type="predicted"/>
<evidence type="ECO:0000313" key="1">
    <source>
        <dbReference type="EMBL" id="KAF2873685.1"/>
    </source>
</evidence>
<sequence>MEMYQAHIEGPFAASGITNPGHLPKLYFIHDSNSIEVFLTALSRPQTDAHPLDTARSESLAKILKSGDEGTGQYMLFTAGGPQPATTSHSSLRFRIRLTRAPFTSLPPTPTMHPRSTSAISRPNSIANYTPIMCESSIVWPQLNYCVLYSRTSLTEILRRRKNSPRSFLARTGILWELAQWRRRRKMASLSVRCEWTAGCRC</sequence>
<accession>A0A7C8MS48</accession>
<name>A0A7C8MS48_9PLEO</name>
<reference evidence="1 2" key="1">
    <citation type="submission" date="2020-01" db="EMBL/GenBank/DDBJ databases">
        <authorList>
            <consortium name="DOE Joint Genome Institute"/>
            <person name="Haridas S."/>
            <person name="Albert R."/>
            <person name="Binder M."/>
            <person name="Bloem J."/>
            <person name="Labutti K."/>
            <person name="Salamov A."/>
            <person name="Andreopoulos B."/>
            <person name="Baker S.E."/>
            <person name="Barry K."/>
            <person name="Bills G."/>
            <person name="Bluhm B.H."/>
            <person name="Cannon C."/>
            <person name="Castanera R."/>
            <person name="Culley D.E."/>
            <person name="Daum C."/>
            <person name="Ezra D."/>
            <person name="Gonzalez J.B."/>
            <person name="Henrissat B."/>
            <person name="Kuo A."/>
            <person name="Liang C."/>
            <person name="Lipzen A."/>
            <person name="Lutzoni F."/>
            <person name="Magnuson J."/>
            <person name="Mondo S."/>
            <person name="Nolan M."/>
            <person name="Ohm R."/>
            <person name="Pangilinan J."/>
            <person name="Park H.-J.H."/>
            <person name="Ramirez L."/>
            <person name="Alfaro M."/>
            <person name="Sun H."/>
            <person name="Tritt A."/>
            <person name="Yoshinaga Y."/>
            <person name="Zwiers L.-H.L."/>
            <person name="Turgeon B.G."/>
            <person name="Goodwin S.B."/>
            <person name="Spatafora J.W."/>
            <person name="Crous P.W."/>
            <person name="Grigoriev I.V."/>
        </authorList>
    </citation>
    <scope>NUCLEOTIDE SEQUENCE [LARGE SCALE GENOMIC DNA]</scope>
    <source>
        <strain evidence="1 2">CBS 611.86</strain>
    </source>
</reference>
<evidence type="ECO:0000313" key="2">
    <source>
        <dbReference type="Proteomes" id="UP000481861"/>
    </source>
</evidence>
<comment type="caution">
    <text evidence="1">The sequence shown here is derived from an EMBL/GenBank/DDBJ whole genome shotgun (WGS) entry which is preliminary data.</text>
</comment>
<protein>
    <submittedName>
        <fullName evidence="1">Uncharacterized protein</fullName>
    </submittedName>
</protein>
<dbReference type="Proteomes" id="UP000481861">
    <property type="component" value="Unassembled WGS sequence"/>
</dbReference>
<dbReference type="AlphaFoldDB" id="A0A7C8MS48"/>